<comment type="caution">
    <text evidence="1">The sequence shown here is derived from an EMBL/GenBank/DDBJ whole genome shotgun (WGS) entry which is preliminary data.</text>
</comment>
<dbReference type="InterPro" id="IPR023214">
    <property type="entry name" value="HAD_sf"/>
</dbReference>
<dbReference type="Pfam" id="PF00702">
    <property type="entry name" value="Hydrolase"/>
    <property type="match status" value="1"/>
</dbReference>
<dbReference type="EC" id="3.1.3.23" evidence="1"/>
<dbReference type="GO" id="GO:0050308">
    <property type="term" value="F:sugar-phosphatase activity"/>
    <property type="evidence" value="ECO:0007669"/>
    <property type="project" value="UniProtKB-EC"/>
</dbReference>
<dbReference type="SUPFAM" id="SSF56784">
    <property type="entry name" value="HAD-like"/>
    <property type="match status" value="1"/>
</dbReference>
<keyword evidence="1" id="KW-0378">Hydrolase</keyword>
<dbReference type="Gene3D" id="1.10.150.240">
    <property type="entry name" value="Putative phosphatase, domain 2"/>
    <property type="match status" value="1"/>
</dbReference>
<dbReference type="InterPro" id="IPR051806">
    <property type="entry name" value="HAD-like_SPP"/>
</dbReference>
<dbReference type="EMBL" id="JBEPMB010000008">
    <property type="protein sequence ID" value="MET3615583.1"/>
    <property type="molecule type" value="Genomic_DNA"/>
</dbReference>
<dbReference type="Proteomes" id="UP001549047">
    <property type="component" value="Unassembled WGS sequence"/>
</dbReference>
<dbReference type="Gene3D" id="3.40.50.1000">
    <property type="entry name" value="HAD superfamily/HAD-like"/>
    <property type="match status" value="1"/>
</dbReference>
<dbReference type="PANTHER" id="PTHR43481">
    <property type="entry name" value="FRUCTOSE-1-PHOSPHATE PHOSPHATASE"/>
    <property type="match status" value="1"/>
</dbReference>
<dbReference type="NCBIfam" id="TIGR01549">
    <property type="entry name" value="HAD-SF-IA-v1"/>
    <property type="match status" value="1"/>
</dbReference>
<dbReference type="RefSeq" id="WP_354558050.1">
    <property type="nucleotide sequence ID" value="NZ_JBEPMB010000008.1"/>
</dbReference>
<dbReference type="PROSITE" id="PS01228">
    <property type="entry name" value="COF_1"/>
    <property type="match status" value="1"/>
</dbReference>
<dbReference type="NCBIfam" id="TIGR01509">
    <property type="entry name" value="HAD-SF-IA-v3"/>
    <property type="match status" value="1"/>
</dbReference>
<accession>A0ABV2J490</accession>
<dbReference type="InterPro" id="IPR023198">
    <property type="entry name" value="PGP-like_dom2"/>
</dbReference>
<dbReference type="PANTHER" id="PTHR43481:SF4">
    <property type="entry name" value="GLYCEROL-1-PHOSPHATE PHOSPHOHYDROLASE 1-RELATED"/>
    <property type="match status" value="1"/>
</dbReference>
<dbReference type="InterPro" id="IPR036412">
    <property type="entry name" value="HAD-like_sf"/>
</dbReference>
<gene>
    <name evidence="1" type="ORF">ABID16_003930</name>
</gene>
<dbReference type="SFLD" id="SFLDG01129">
    <property type="entry name" value="C1.5:_HAD__Beta-PGM__Phosphata"/>
    <property type="match status" value="1"/>
</dbReference>
<proteinExistence type="predicted"/>
<dbReference type="SFLD" id="SFLDS00003">
    <property type="entry name" value="Haloacid_Dehalogenase"/>
    <property type="match status" value="1"/>
</dbReference>
<organism evidence="1 2">
    <name type="scientific">Rhizobium aquaticum</name>
    <dbReference type="NCBI Taxonomy" id="1549636"/>
    <lineage>
        <taxon>Bacteria</taxon>
        <taxon>Pseudomonadati</taxon>
        <taxon>Pseudomonadota</taxon>
        <taxon>Alphaproteobacteria</taxon>
        <taxon>Hyphomicrobiales</taxon>
        <taxon>Rhizobiaceae</taxon>
        <taxon>Rhizobium/Agrobacterium group</taxon>
        <taxon>Rhizobium</taxon>
    </lineage>
</organism>
<keyword evidence="2" id="KW-1185">Reference proteome</keyword>
<evidence type="ECO:0000313" key="1">
    <source>
        <dbReference type="EMBL" id="MET3615583.1"/>
    </source>
</evidence>
<sequence>MKGNNVILGPFEALLFDMDGTLLTSIGAVERAWSAWARRIGAPVDDVLHYMHGRRAVDTIAHFSPPTADIEKEVAWLDAREHEDQEGVKEIPDARRLLSSLPAHRWAIVTSANSALARRRLETAGLPMPDILVASEHVAVGKPHPEGYRRAAGLMGVDINRCLAFEDTRSGIEAVIASGAYPVRIGTQRDFDGPDTLCLRDYRHLQAIETASAAAGSCPISVTIEEGGFSQSA</sequence>
<name>A0ABV2J490_9HYPH</name>
<reference evidence="1 2" key="1">
    <citation type="submission" date="2024-06" db="EMBL/GenBank/DDBJ databases">
        <title>Genomic Encyclopedia of Type Strains, Phase IV (KMG-IV): sequencing the most valuable type-strain genomes for metagenomic binning, comparative biology and taxonomic classification.</title>
        <authorList>
            <person name="Goeker M."/>
        </authorList>
    </citation>
    <scope>NUCLEOTIDE SEQUENCE [LARGE SCALE GENOMIC DNA]</scope>
    <source>
        <strain evidence="1 2">DSM 29780</strain>
    </source>
</reference>
<dbReference type="InterPro" id="IPR006439">
    <property type="entry name" value="HAD-SF_hydro_IA"/>
</dbReference>
<evidence type="ECO:0000313" key="2">
    <source>
        <dbReference type="Proteomes" id="UP001549047"/>
    </source>
</evidence>
<protein>
    <submittedName>
        <fullName evidence="1">Sugar-phosphatase</fullName>
        <ecNumber evidence="1">3.1.3.23</ecNumber>
    </submittedName>
</protein>